<dbReference type="RefSeq" id="WP_064377661.1">
    <property type="nucleotide sequence ID" value="NZ_CABHDO010000038.1"/>
</dbReference>
<dbReference type="InterPro" id="IPR051396">
    <property type="entry name" value="Bact_Antivir_Def_Nuclease"/>
</dbReference>
<proteinExistence type="predicted"/>
<evidence type="ECO:0000313" key="3">
    <source>
        <dbReference type="Proteomes" id="UP001060345"/>
    </source>
</evidence>
<dbReference type="AlphaFoldDB" id="A0AAX3CPU2"/>
<dbReference type="GO" id="GO:0016887">
    <property type="term" value="F:ATP hydrolysis activity"/>
    <property type="evidence" value="ECO:0007669"/>
    <property type="project" value="InterPro"/>
</dbReference>
<gene>
    <name evidence="2" type="ORF">NP224_23170</name>
</gene>
<dbReference type="PANTHER" id="PTHR43581">
    <property type="entry name" value="ATP/GTP PHOSPHATASE"/>
    <property type="match status" value="1"/>
</dbReference>
<evidence type="ECO:0000259" key="1">
    <source>
        <dbReference type="Pfam" id="PF13304"/>
    </source>
</evidence>
<dbReference type="InterPro" id="IPR027417">
    <property type="entry name" value="P-loop_NTPase"/>
</dbReference>
<dbReference type="GO" id="GO:0005524">
    <property type="term" value="F:ATP binding"/>
    <property type="evidence" value="ECO:0007669"/>
    <property type="project" value="UniProtKB-KW"/>
</dbReference>
<dbReference type="EMBL" id="CP102103">
    <property type="protein sequence ID" value="UWZ73067.1"/>
    <property type="molecule type" value="Genomic_DNA"/>
</dbReference>
<evidence type="ECO:0000313" key="2">
    <source>
        <dbReference type="EMBL" id="UWZ73067.1"/>
    </source>
</evidence>
<dbReference type="Gene3D" id="3.40.50.300">
    <property type="entry name" value="P-loop containing nucleotide triphosphate hydrolases"/>
    <property type="match status" value="1"/>
</dbReference>
<keyword evidence="2" id="KW-0547">Nucleotide-binding</keyword>
<reference evidence="2" key="1">
    <citation type="submission" date="2022-08" db="EMBL/GenBank/DDBJ databases">
        <title>Genomic characterization and comparative genomic analysis of a strain of klebsiella michiganensis carrying blaKPC-2 isolated from the blood of children with very preterm bloodstream infection.</title>
        <authorList>
            <person name="Zhang N."/>
        </authorList>
    </citation>
    <scope>NUCLEOTIDE SEQUENCE</scope>
    <source>
        <strain evidence="2">BSI-KPN166</strain>
    </source>
</reference>
<dbReference type="Pfam" id="PF13304">
    <property type="entry name" value="AAA_21"/>
    <property type="match status" value="1"/>
</dbReference>
<protein>
    <submittedName>
        <fullName evidence="2">ATP-binding protein</fullName>
    </submittedName>
</protein>
<dbReference type="SUPFAM" id="SSF52540">
    <property type="entry name" value="P-loop containing nucleoside triphosphate hydrolases"/>
    <property type="match status" value="1"/>
</dbReference>
<dbReference type="PANTHER" id="PTHR43581:SF4">
    <property type="entry name" value="ATP_GTP PHOSPHATASE"/>
    <property type="match status" value="1"/>
</dbReference>
<keyword evidence="2" id="KW-0067">ATP-binding</keyword>
<accession>A0AAX3CPU2</accession>
<feature type="domain" description="ATPase AAA-type core" evidence="1">
    <location>
        <begin position="221"/>
        <end position="313"/>
    </location>
</feature>
<dbReference type="Proteomes" id="UP001060345">
    <property type="component" value="Chromosome"/>
</dbReference>
<sequence>MIFEKEINAKYFLGRVKQAHYNTSVVILGQNGEGKSRLLVDIIGYAKDSNYTNVIAVSTSPFDKFPIRKKFNGIDYSYVGVKGGTTGNSILSLIGSASLGLLNQNKFNGIYVERILSFLGASSEVEYVFKVNQKIFQKQNYSDDKNGPDIHHYHQKRFFGKDLHFSDDELYDINNAIDLLMYLVDSNKNFKVRLKIGSEGYIKTKDFTIDNLNSKLLTLLDNDLIRLIDFRIEKKEFGWMSLRLASSGEQCILLSMLGIATNITDNSLILIDEPEISLHPEWQERYISLLMRIFERYNSCLFIIATHSPQIVSKLDAYRSYIYTIKNDELVSASEYVKRSSDFQLANLFLAPGYKNEYLTRELITFLTSPQEYYADKGDAEIMKIISLRDHIDKDDPVFKLIELARKVIAEIQ</sequence>
<name>A0AAX3CPU2_9ENTR</name>
<organism evidence="2 3">
    <name type="scientific">Klebsiella michiganensis</name>
    <dbReference type="NCBI Taxonomy" id="1134687"/>
    <lineage>
        <taxon>Bacteria</taxon>
        <taxon>Pseudomonadati</taxon>
        <taxon>Pseudomonadota</taxon>
        <taxon>Gammaproteobacteria</taxon>
        <taxon>Enterobacterales</taxon>
        <taxon>Enterobacteriaceae</taxon>
        <taxon>Klebsiella/Raoultella group</taxon>
        <taxon>Klebsiella</taxon>
    </lineage>
</organism>
<dbReference type="InterPro" id="IPR003959">
    <property type="entry name" value="ATPase_AAA_core"/>
</dbReference>